<protein>
    <submittedName>
        <fullName evidence="1">Transcriptional regulator GutM</fullName>
    </submittedName>
</protein>
<dbReference type="InterPro" id="IPR009693">
    <property type="entry name" value="Glucitol_operon_activator"/>
</dbReference>
<sequence length="148" mass="16801">MIITLLVTIAAMFLIQTLLGMGQVKNFNKYYSEMRKEGKVSIGRSKGLIRTGVVLLISIDQKARIKKVKRMQGLTVFTRFKDLNGLEGQHLLKIDEQSLNQFDRFTVKAIIDAQHVYRIVQAGGEPPKPKSPLQSVLQVFKRKEEVNS</sequence>
<dbReference type="Proteomes" id="UP001221597">
    <property type="component" value="Chromosome"/>
</dbReference>
<gene>
    <name evidence="1" type="ORF">P9989_04390</name>
</gene>
<dbReference type="PIRSF" id="PIRSF011474">
    <property type="entry name" value="Glucitol_operon_activator"/>
    <property type="match status" value="1"/>
</dbReference>
<name>A0ABY8J4F4_9BACI</name>
<reference evidence="1 2" key="1">
    <citation type="submission" date="2023-04" db="EMBL/GenBank/DDBJ databases">
        <title>Genome sequence of Halobacillus naozhouensis KACC 21980.</title>
        <authorList>
            <person name="Kim S."/>
            <person name="Heo J."/>
            <person name="Kwon S.-W."/>
        </authorList>
    </citation>
    <scope>NUCLEOTIDE SEQUENCE [LARGE SCALE GENOMIC DNA]</scope>
    <source>
        <strain evidence="1 2">KCTC 13234</strain>
    </source>
</reference>
<organism evidence="1 2">
    <name type="scientific">Halobacillus naozhouensis</name>
    <dbReference type="NCBI Taxonomy" id="554880"/>
    <lineage>
        <taxon>Bacteria</taxon>
        <taxon>Bacillati</taxon>
        <taxon>Bacillota</taxon>
        <taxon>Bacilli</taxon>
        <taxon>Bacillales</taxon>
        <taxon>Bacillaceae</taxon>
        <taxon>Halobacillus</taxon>
    </lineage>
</organism>
<dbReference type="Pfam" id="PF06923">
    <property type="entry name" value="GutM"/>
    <property type="match status" value="1"/>
</dbReference>
<dbReference type="RefSeq" id="WP_283077601.1">
    <property type="nucleotide sequence ID" value="NZ_CP121671.1"/>
</dbReference>
<evidence type="ECO:0000313" key="2">
    <source>
        <dbReference type="Proteomes" id="UP001221597"/>
    </source>
</evidence>
<accession>A0ABY8J4F4</accession>
<dbReference type="EMBL" id="CP121671">
    <property type="protein sequence ID" value="WFT75635.1"/>
    <property type="molecule type" value="Genomic_DNA"/>
</dbReference>
<evidence type="ECO:0000313" key="1">
    <source>
        <dbReference type="EMBL" id="WFT75635.1"/>
    </source>
</evidence>
<keyword evidence="2" id="KW-1185">Reference proteome</keyword>
<proteinExistence type="predicted"/>